<feature type="transmembrane region" description="Helical" evidence="2">
    <location>
        <begin position="321"/>
        <end position="340"/>
    </location>
</feature>
<dbReference type="Gene3D" id="3.30.40.10">
    <property type="entry name" value="Zinc/RING finger domain, C3HC4 (zinc finger)"/>
    <property type="match status" value="2"/>
</dbReference>
<dbReference type="GO" id="GO:0005739">
    <property type="term" value="C:mitochondrion"/>
    <property type="evidence" value="ECO:0007669"/>
    <property type="project" value="TreeGrafter"/>
</dbReference>
<proteinExistence type="predicted"/>
<comment type="caution">
    <text evidence="3">The sequence shown here is derived from an EMBL/GenBank/DDBJ whole genome shotgun (WGS) entry which is preliminary data.</text>
</comment>
<feature type="region of interest" description="Disordered" evidence="1">
    <location>
        <begin position="284"/>
        <end position="315"/>
    </location>
</feature>
<evidence type="ECO:0000313" key="4">
    <source>
        <dbReference type="Proteomes" id="UP000541444"/>
    </source>
</evidence>
<feature type="compositionally biased region" description="Low complexity" evidence="1">
    <location>
        <begin position="288"/>
        <end position="303"/>
    </location>
</feature>
<organism evidence="3 4">
    <name type="scientific">Kingdonia uniflora</name>
    <dbReference type="NCBI Taxonomy" id="39325"/>
    <lineage>
        <taxon>Eukaryota</taxon>
        <taxon>Viridiplantae</taxon>
        <taxon>Streptophyta</taxon>
        <taxon>Embryophyta</taxon>
        <taxon>Tracheophyta</taxon>
        <taxon>Spermatophyta</taxon>
        <taxon>Magnoliopsida</taxon>
        <taxon>Ranunculales</taxon>
        <taxon>Circaeasteraceae</taxon>
        <taxon>Kingdonia</taxon>
    </lineage>
</organism>
<dbReference type="InterPro" id="IPR013083">
    <property type="entry name" value="Znf_RING/FYVE/PHD"/>
</dbReference>
<dbReference type="OrthoDB" id="193703at2759"/>
<keyword evidence="4" id="KW-1185">Reference proteome</keyword>
<keyword evidence="2" id="KW-0812">Transmembrane</keyword>
<name>A0A7J7M7Y5_9MAGN</name>
<gene>
    <name evidence="3" type="ORF">GIB67_016461</name>
</gene>
<evidence type="ECO:0000256" key="1">
    <source>
        <dbReference type="SAM" id="MobiDB-lite"/>
    </source>
</evidence>
<evidence type="ECO:0000313" key="3">
    <source>
        <dbReference type="EMBL" id="KAF6150983.1"/>
    </source>
</evidence>
<reference evidence="3 4" key="1">
    <citation type="journal article" date="2020" name="IScience">
        <title>Genome Sequencing of the Endangered Kingdonia uniflora (Circaeasteraceae, Ranunculales) Reveals Potential Mechanisms of Evolutionary Specialization.</title>
        <authorList>
            <person name="Sun Y."/>
            <person name="Deng T."/>
            <person name="Zhang A."/>
            <person name="Moore M.J."/>
            <person name="Landis J.B."/>
            <person name="Lin N."/>
            <person name="Zhang H."/>
            <person name="Zhang X."/>
            <person name="Huang J."/>
            <person name="Zhang X."/>
            <person name="Sun H."/>
            <person name="Wang H."/>
        </authorList>
    </citation>
    <scope>NUCLEOTIDE SEQUENCE [LARGE SCALE GENOMIC DNA]</scope>
    <source>
        <strain evidence="3">TB1705</strain>
        <tissue evidence="3">Leaf</tissue>
    </source>
</reference>
<keyword evidence="2" id="KW-0472">Membrane</keyword>
<protein>
    <recommendedName>
        <fullName evidence="5">TRAF-type domain-containing protein</fullName>
    </recommendedName>
</protein>
<dbReference type="AlphaFoldDB" id="A0A7J7M7Y5"/>
<dbReference type="PANTHER" id="PTHR16295:SF10">
    <property type="entry name" value="EXPRESSED PROTEIN"/>
    <property type="match status" value="1"/>
</dbReference>
<dbReference type="InterPro" id="IPR051986">
    <property type="entry name" value="Innate_Immune_Apopt_Reg"/>
</dbReference>
<keyword evidence="2" id="KW-1133">Transmembrane helix</keyword>
<evidence type="ECO:0000256" key="2">
    <source>
        <dbReference type="SAM" id="Phobius"/>
    </source>
</evidence>
<dbReference type="EMBL" id="JACGCM010001722">
    <property type="protein sequence ID" value="KAF6150983.1"/>
    <property type="molecule type" value="Genomic_DNA"/>
</dbReference>
<dbReference type="Proteomes" id="UP000541444">
    <property type="component" value="Unassembled WGS sequence"/>
</dbReference>
<dbReference type="PANTHER" id="PTHR16295">
    <property type="entry name" value="TRAF-TYPE ZINC FINGER PROTEIN-RELATED"/>
    <property type="match status" value="1"/>
</dbReference>
<accession>A0A7J7M7Y5</accession>
<sequence>MGLISLIKQPKPVTWIGWKQNWDQQIILNVHGIWPESKKAIEGIFRLPNGIPIIAFNKDCKEDLRMGVSVCLAVWEGLKITNLLGFASLCIMTESSYTIRVILKPCKAPWNCLVELRETMDIIEDMGNFASSEWIRKEIRLHITLQQTWIHQKILSFHVLFLFHFDRTIPTANIDLHFAHCSRNLERCKVCGDMVPIKYAEEHYLHTHAPVDCSLCSESVERDILAVHKGENCPRRIVTCEYCEFPLPAVDLLEHQEVCGNRTEYCHLCSKYIRLREQVNHDNRFHGSPDSSVGPSSDASPSDGEPHAQGRRQPHNFSRTGLLFTVAITGIAILLGSFFLQKKADSQ</sequence>
<evidence type="ECO:0008006" key="5">
    <source>
        <dbReference type="Google" id="ProtNLM"/>
    </source>
</evidence>